<evidence type="ECO:0000259" key="7">
    <source>
        <dbReference type="Pfam" id="PF04547"/>
    </source>
</evidence>
<evidence type="ECO:0000256" key="3">
    <source>
        <dbReference type="ARBA" id="ARBA00022989"/>
    </source>
</evidence>
<dbReference type="PANTHER" id="PTHR12308:SF73">
    <property type="entry name" value="ANOCTAMIN"/>
    <property type="match status" value="1"/>
</dbReference>
<evidence type="ECO:0000313" key="9">
    <source>
        <dbReference type="Proteomes" id="UP001189429"/>
    </source>
</evidence>
<comment type="caution">
    <text evidence="8">The sequence shown here is derived from an EMBL/GenBank/DDBJ whole genome shotgun (WGS) entry which is preliminary data.</text>
</comment>
<evidence type="ECO:0000313" key="8">
    <source>
        <dbReference type="EMBL" id="CAK0907204.1"/>
    </source>
</evidence>
<dbReference type="EMBL" id="CAUYUJ010021822">
    <property type="protein sequence ID" value="CAK0907204.1"/>
    <property type="molecule type" value="Genomic_DNA"/>
</dbReference>
<feature type="transmembrane region" description="Helical" evidence="5">
    <location>
        <begin position="720"/>
        <end position="747"/>
    </location>
</feature>
<feature type="transmembrane region" description="Helical" evidence="5">
    <location>
        <begin position="442"/>
        <end position="460"/>
    </location>
</feature>
<dbReference type="InterPro" id="IPR049452">
    <property type="entry name" value="Anoctamin_TM"/>
</dbReference>
<keyword evidence="3 5" id="KW-1133">Transmembrane helix</keyword>
<protein>
    <recommendedName>
        <fullName evidence="7">Anoctamin transmembrane domain-containing protein</fullName>
    </recommendedName>
</protein>
<evidence type="ECO:0000256" key="2">
    <source>
        <dbReference type="ARBA" id="ARBA00022692"/>
    </source>
</evidence>
<keyword evidence="4 5" id="KW-0472">Membrane</keyword>
<evidence type="ECO:0000256" key="5">
    <source>
        <dbReference type="SAM" id="Phobius"/>
    </source>
</evidence>
<organism evidence="8 9">
    <name type="scientific">Prorocentrum cordatum</name>
    <dbReference type="NCBI Taxonomy" id="2364126"/>
    <lineage>
        <taxon>Eukaryota</taxon>
        <taxon>Sar</taxon>
        <taxon>Alveolata</taxon>
        <taxon>Dinophyceae</taxon>
        <taxon>Prorocentrales</taxon>
        <taxon>Prorocentraceae</taxon>
        <taxon>Prorocentrum</taxon>
    </lineage>
</organism>
<evidence type="ECO:0000256" key="1">
    <source>
        <dbReference type="ARBA" id="ARBA00004141"/>
    </source>
</evidence>
<feature type="signal peptide" evidence="6">
    <location>
        <begin position="1"/>
        <end position="29"/>
    </location>
</feature>
<keyword evidence="2 5" id="KW-0812">Transmembrane</keyword>
<evidence type="ECO:0000256" key="6">
    <source>
        <dbReference type="SAM" id="SignalP"/>
    </source>
</evidence>
<keyword evidence="6" id="KW-0732">Signal</keyword>
<keyword evidence="9" id="KW-1185">Reference proteome</keyword>
<feature type="transmembrane region" description="Helical" evidence="5">
    <location>
        <begin position="549"/>
        <end position="571"/>
    </location>
</feature>
<reference evidence="8" key="1">
    <citation type="submission" date="2023-10" db="EMBL/GenBank/DDBJ databases">
        <authorList>
            <person name="Chen Y."/>
            <person name="Shah S."/>
            <person name="Dougan E. K."/>
            <person name="Thang M."/>
            <person name="Chan C."/>
        </authorList>
    </citation>
    <scope>NUCLEOTIDE SEQUENCE [LARGE SCALE GENOMIC DNA]</scope>
</reference>
<feature type="domain" description="Anoctamin transmembrane" evidence="7">
    <location>
        <begin position="425"/>
        <end position="843"/>
    </location>
</feature>
<accession>A0ABN9Y7X2</accession>
<dbReference type="InterPro" id="IPR007632">
    <property type="entry name" value="Anoctamin"/>
</dbReference>
<dbReference type="PANTHER" id="PTHR12308">
    <property type="entry name" value="ANOCTAMIN"/>
    <property type="match status" value="1"/>
</dbReference>
<evidence type="ECO:0000256" key="4">
    <source>
        <dbReference type="ARBA" id="ARBA00023136"/>
    </source>
</evidence>
<sequence>MGVHRCTRCVPPPPFFVLVLSSFRVPTSAALWTARGARHASPEDPPKREVVVKQIRNDITEVGSEIRAVFNSSISKAVADDFDRFGYIWMGGWRVRWPVLIVELSELFICLAWLVYYAVFLHKDENPQILRDWHARVDHHDYVGSPLRGCANINREDSAELEPDLVLVFHHPDAAHPDDLQDMSLEDVIHVIHPSLRLDHKSASIPLDAVLSRMLSTLGVQASELWSDQGDAETDRWKQILSRSVRQPRRQLRTCFLQDVVQLLSENMHFHTEAFRSESGTGLHVAVSLRSPEVTRHYIAKNDMYLQIRQDVIKELGVHQPRDEFASSPPYIPYDTKVVRELFAAGRLPSEDEHKLYKKVGPMSSRNRFRVIHNELSGLVDLDAAKEARLILDWYPSHESAKLDRLFDVWGDWRNLGMAQPLPWIREYFGSRVAFQFAWNGLYTRGLLALIPAALLFELVDMRQLHGHKRTMPVFGPALVIIVWSTVLREVWDQEQHFFTTFWSLDTERMRRAMRPQFRGSRRPAHYDNSMFELHWPHGRTSSYAFRRFVSKVVMFAFCCMVAPSIAWWYHTFSHDMNMVASLILSVQIAVLDKVCAYVVRGLTDWENHKFQDAYFDSFISKMFLFQCVNHYLPFIYLGVRQEFLMHGNCGEEVCLSVLRKQLCLRQCICLLDCIFAFLDSVAHVEWQLRWRRVKLPLLEAQSYFGEYRTLQQYRHTMRLLIPLGSSLIFGAVAPIMVIINFLVFAVELRCQAYLLTTYYKRPVPRIMQGIGEMKHIVERLTFIGTLTSSTLVVLFGDLFKDSHNQAKVAGWCTFYCLAIAIQGAVEWAIKGESEELGTLKKRREHVQNQIVKICRRSVPPVVPQLPAPDIMNGAWGDIPPLREIHRPARAKADTSTDGGGPSP</sequence>
<gene>
    <name evidence="8" type="ORF">PCOR1329_LOCUS82301</name>
</gene>
<feature type="transmembrane region" description="Helical" evidence="5">
    <location>
        <begin position="97"/>
        <end position="119"/>
    </location>
</feature>
<feature type="chain" id="PRO_5045119486" description="Anoctamin transmembrane domain-containing protein" evidence="6">
    <location>
        <begin position="30"/>
        <end position="904"/>
    </location>
</feature>
<dbReference type="Proteomes" id="UP001189429">
    <property type="component" value="Unassembled WGS sequence"/>
</dbReference>
<comment type="subcellular location">
    <subcellularLocation>
        <location evidence="1">Membrane</location>
        <topology evidence="1">Multi-pass membrane protein</topology>
    </subcellularLocation>
</comment>
<proteinExistence type="predicted"/>
<name>A0ABN9Y7X2_9DINO</name>
<dbReference type="Pfam" id="PF04547">
    <property type="entry name" value="Anoctamin"/>
    <property type="match status" value="1"/>
</dbReference>